<feature type="transmembrane region" description="Helical" evidence="5">
    <location>
        <begin position="101"/>
        <end position="121"/>
    </location>
</feature>
<name>A0A1I3GWA5_9FIRM</name>
<dbReference type="InterPro" id="IPR052730">
    <property type="entry name" value="Sugar_ABC_transporter"/>
</dbReference>
<keyword evidence="3 5" id="KW-1133">Transmembrane helix</keyword>
<dbReference type="GO" id="GO:0055085">
    <property type="term" value="P:transmembrane transport"/>
    <property type="evidence" value="ECO:0007669"/>
    <property type="project" value="InterPro"/>
</dbReference>
<dbReference type="PROSITE" id="PS50928">
    <property type="entry name" value="ABC_TM1"/>
    <property type="match status" value="1"/>
</dbReference>
<protein>
    <submittedName>
        <fullName evidence="7">Putative spermidine/putrescine transport system permease protein</fullName>
    </submittedName>
</protein>
<dbReference type="InterPro" id="IPR035906">
    <property type="entry name" value="MetI-like_sf"/>
</dbReference>
<evidence type="ECO:0000256" key="1">
    <source>
        <dbReference type="ARBA" id="ARBA00004141"/>
    </source>
</evidence>
<dbReference type="RefSeq" id="WP_093373438.1">
    <property type="nucleotide sequence ID" value="NZ_FOQA01000010.1"/>
</dbReference>
<evidence type="ECO:0000259" key="6">
    <source>
        <dbReference type="PROSITE" id="PS50928"/>
    </source>
</evidence>
<gene>
    <name evidence="7" type="ORF">SAMN05192551_11072</name>
</gene>
<keyword evidence="8" id="KW-1185">Reference proteome</keyword>
<dbReference type="InterPro" id="IPR000515">
    <property type="entry name" value="MetI-like"/>
</dbReference>
<feature type="transmembrane region" description="Helical" evidence="5">
    <location>
        <begin position="65"/>
        <end position="89"/>
    </location>
</feature>
<dbReference type="Gene3D" id="1.10.3720.10">
    <property type="entry name" value="MetI-like"/>
    <property type="match status" value="1"/>
</dbReference>
<organism evidence="7 8">
    <name type="scientific">Tindallia magadiensis</name>
    <dbReference type="NCBI Taxonomy" id="69895"/>
    <lineage>
        <taxon>Bacteria</taxon>
        <taxon>Bacillati</taxon>
        <taxon>Bacillota</taxon>
        <taxon>Clostridia</taxon>
        <taxon>Peptostreptococcales</taxon>
        <taxon>Tindalliaceae</taxon>
        <taxon>Tindallia</taxon>
    </lineage>
</organism>
<accession>A0A1I3GWA5</accession>
<dbReference type="Pfam" id="PF00528">
    <property type="entry name" value="BPD_transp_1"/>
    <property type="match status" value="1"/>
</dbReference>
<proteinExistence type="inferred from homology"/>
<dbReference type="AlphaFoldDB" id="A0A1I3GWA5"/>
<dbReference type="CDD" id="cd06261">
    <property type="entry name" value="TM_PBP2"/>
    <property type="match status" value="1"/>
</dbReference>
<evidence type="ECO:0000256" key="5">
    <source>
        <dbReference type="RuleBase" id="RU363032"/>
    </source>
</evidence>
<dbReference type="PANTHER" id="PTHR43759:SF1">
    <property type="entry name" value="GLUCOSE IMPORT SYSTEM PERMEASE PROTEIN GLCT"/>
    <property type="match status" value="1"/>
</dbReference>
<dbReference type="OrthoDB" id="9785836at2"/>
<reference evidence="8" key="1">
    <citation type="submission" date="2016-10" db="EMBL/GenBank/DDBJ databases">
        <authorList>
            <person name="Varghese N."/>
            <person name="Submissions S."/>
        </authorList>
    </citation>
    <scope>NUCLEOTIDE SEQUENCE [LARGE SCALE GENOMIC DNA]</scope>
    <source>
        <strain evidence="8">Z-7934</strain>
    </source>
</reference>
<dbReference type="EMBL" id="FOQA01000010">
    <property type="protein sequence ID" value="SFI27683.1"/>
    <property type="molecule type" value="Genomic_DNA"/>
</dbReference>
<dbReference type="STRING" id="69895.SAMN05192551_11072"/>
<dbReference type="Proteomes" id="UP000199287">
    <property type="component" value="Unassembled WGS sequence"/>
</dbReference>
<feature type="domain" description="ABC transmembrane type-1" evidence="6">
    <location>
        <begin position="63"/>
        <end position="275"/>
    </location>
</feature>
<keyword evidence="5" id="KW-0813">Transport</keyword>
<evidence type="ECO:0000313" key="8">
    <source>
        <dbReference type="Proteomes" id="UP000199287"/>
    </source>
</evidence>
<comment type="subcellular location">
    <subcellularLocation>
        <location evidence="5">Cell membrane</location>
        <topology evidence="5">Multi-pass membrane protein</topology>
    </subcellularLocation>
    <subcellularLocation>
        <location evidence="1">Membrane</location>
        <topology evidence="1">Multi-pass membrane protein</topology>
    </subcellularLocation>
</comment>
<keyword evidence="2 5" id="KW-0812">Transmembrane</keyword>
<evidence type="ECO:0000256" key="3">
    <source>
        <dbReference type="ARBA" id="ARBA00022989"/>
    </source>
</evidence>
<dbReference type="GO" id="GO:0005886">
    <property type="term" value="C:plasma membrane"/>
    <property type="evidence" value="ECO:0007669"/>
    <property type="project" value="UniProtKB-SubCell"/>
</dbReference>
<comment type="similarity">
    <text evidence="5">Belongs to the binding-protein-dependent transport system permease family.</text>
</comment>
<dbReference type="SUPFAM" id="SSF161098">
    <property type="entry name" value="MetI-like"/>
    <property type="match status" value="1"/>
</dbReference>
<evidence type="ECO:0000313" key="7">
    <source>
        <dbReference type="EMBL" id="SFI27683.1"/>
    </source>
</evidence>
<dbReference type="PANTHER" id="PTHR43759">
    <property type="entry name" value="TREHALOSE TRANSPORT SYSTEM PERMEASE PROTEIN SUGA"/>
    <property type="match status" value="1"/>
</dbReference>
<sequence length="287" mass="32487">MKKVMKPYIMLLPAMIILLGIFIAGLSTAFIQSLGYFPAVGLQEFTLHYYREMLMDNSFLTSLRFSLWIAFLSSALSVVLGVLLAYSIVKSNHKKSLETVVYKLPVIVPHVVAALLVYNILGQSGILPRIVYGLGFINQQSEFPAFLFDRNGIGIILAYLWKGTPFIAMVVYTVLSNVNDKLSEVALNLGASNAQVFWHVLIPLTMPSIFSSFIIIFAFSFGAYEVPFLIGPTSPRALPVQAYTEYMHPDWNHRPYTMAINMVLVFISFLCIWIYHKTFELINKYNR</sequence>
<evidence type="ECO:0000256" key="4">
    <source>
        <dbReference type="ARBA" id="ARBA00023136"/>
    </source>
</evidence>
<keyword evidence="4 5" id="KW-0472">Membrane</keyword>
<feature type="transmembrane region" description="Helical" evidence="5">
    <location>
        <begin position="196"/>
        <end position="219"/>
    </location>
</feature>
<evidence type="ECO:0000256" key="2">
    <source>
        <dbReference type="ARBA" id="ARBA00022692"/>
    </source>
</evidence>
<feature type="transmembrane region" description="Helical" evidence="5">
    <location>
        <begin position="256"/>
        <end position="275"/>
    </location>
</feature>
<feature type="transmembrane region" description="Helical" evidence="5">
    <location>
        <begin position="153"/>
        <end position="175"/>
    </location>
</feature>